<dbReference type="InterPro" id="IPR008160">
    <property type="entry name" value="Collagen"/>
</dbReference>
<feature type="region of interest" description="Disordered" evidence="1">
    <location>
        <begin position="66"/>
        <end position="134"/>
    </location>
</feature>
<sequence length="164" mass="16429">MVEKVDLSLIKTNADGEVYSGDGGLNVREVSDDTLSGNFDRLSGTLVLNIPNIGKVSIPGFTTPNDIGLGPIGPGGEDGRDGIDGLSGSDGGRGSDGCPGPRGNDGLPGRQGVRGSRGNIGPTGATGATGPSGKDGVVAVFIQAVDPSLEREIEPGSIWVRTSS</sequence>
<dbReference type="Proteomes" id="UP000263742">
    <property type="component" value="Segment"/>
</dbReference>
<proteinExistence type="predicted"/>
<evidence type="ECO:0000313" key="2">
    <source>
        <dbReference type="EMBL" id="AXG66498.1"/>
    </source>
</evidence>
<name>A0A384ZW80_9CAUD</name>
<feature type="compositionally biased region" description="Gly residues" evidence="1">
    <location>
        <begin position="88"/>
        <end position="97"/>
    </location>
</feature>
<reference evidence="2 3" key="1">
    <citation type="journal article" date="2018" name="Front. Microbiol.">
        <title>Jumbo Bacteriophages Are Represented Within an Increasing Diversity of Environmental Viruses Infecting the Emerging Phytopathogen, Dickeya solani.</title>
        <authorList>
            <person name="Day A.W."/>
            <person name="Ahn J."/>
            <person name="Salmond G.P.C."/>
        </authorList>
    </citation>
    <scope>NUCLEOTIDE SEQUENCE [LARGE SCALE GENOMIC DNA]</scope>
</reference>
<evidence type="ECO:0000313" key="3">
    <source>
        <dbReference type="Proteomes" id="UP000263742"/>
    </source>
</evidence>
<organism evidence="2 3">
    <name type="scientific">Dickeya phage vB_DsoM_JA13</name>
    <dbReference type="NCBI Taxonomy" id="2283030"/>
    <lineage>
        <taxon>Viruses</taxon>
        <taxon>Duplodnaviria</taxon>
        <taxon>Heunggongvirae</taxon>
        <taxon>Uroviricota</taxon>
        <taxon>Caudoviricetes</taxon>
        <taxon>Salmondvirus</taxon>
        <taxon>Salmondvirus JA11</taxon>
    </lineage>
</organism>
<protein>
    <submittedName>
        <fullName evidence="2">Putative tail fiber protein</fullName>
    </submittedName>
</protein>
<dbReference type="Pfam" id="PF01391">
    <property type="entry name" value="Collagen"/>
    <property type="match status" value="1"/>
</dbReference>
<feature type="compositionally biased region" description="Low complexity" evidence="1">
    <location>
        <begin position="122"/>
        <end position="131"/>
    </location>
</feature>
<evidence type="ECO:0000256" key="1">
    <source>
        <dbReference type="SAM" id="MobiDB-lite"/>
    </source>
</evidence>
<gene>
    <name evidence="2" type="ORF">JA13_095</name>
</gene>
<accession>A0A384ZW80</accession>
<dbReference type="EMBL" id="MH460460">
    <property type="protein sequence ID" value="AXG66498.1"/>
    <property type="molecule type" value="Genomic_DNA"/>
</dbReference>